<feature type="binding site" evidence="9">
    <location>
        <position position="143"/>
    </location>
    <ligand>
        <name>NAD(+)</name>
        <dbReference type="ChEBI" id="CHEBI:57540"/>
    </ligand>
</feature>
<dbReference type="GO" id="GO:0005634">
    <property type="term" value="C:nucleus"/>
    <property type="evidence" value="ECO:0007669"/>
    <property type="project" value="TreeGrafter"/>
</dbReference>
<evidence type="ECO:0000313" key="13">
    <source>
        <dbReference type="Proteomes" id="UP000075920"/>
    </source>
</evidence>
<dbReference type="InterPro" id="IPR017476">
    <property type="entry name" value="UDP-Glc/GDP-Man"/>
</dbReference>
<reference evidence="12" key="2">
    <citation type="submission" date="2020-05" db="UniProtKB">
        <authorList>
            <consortium name="EnsemblMetazoa"/>
        </authorList>
    </citation>
    <scope>IDENTIFICATION</scope>
    <source>
        <strain evidence="12">MINIMUS1</strain>
    </source>
</reference>
<comment type="similarity">
    <text evidence="2">Belongs to the UDP-glucose/GDP-mannose dehydrogenase family.</text>
</comment>
<dbReference type="InterPro" id="IPR036291">
    <property type="entry name" value="NAD(P)-bd_dom_sf"/>
</dbReference>
<feature type="compositionally biased region" description="Basic and acidic residues" evidence="10">
    <location>
        <begin position="525"/>
        <end position="536"/>
    </location>
</feature>
<dbReference type="SMART" id="SM00984">
    <property type="entry name" value="UDPG_MGDP_dh_C"/>
    <property type="match status" value="1"/>
</dbReference>
<evidence type="ECO:0000256" key="7">
    <source>
        <dbReference type="ARBA" id="ARBA00047473"/>
    </source>
</evidence>
<feature type="compositionally biased region" description="Low complexity" evidence="10">
    <location>
        <begin position="589"/>
        <end position="598"/>
    </location>
</feature>
<dbReference type="InterPro" id="IPR002994">
    <property type="entry name" value="Surf1/Shy1"/>
</dbReference>
<dbReference type="PANTHER" id="PTHR11374">
    <property type="entry name" value="UDP-GLUCOSE DEHYDROGENASE/UDP-MANNAC DEHYDROGENASE"/>
    <property type="match status" value="1"/>
</dbReference>
<dbReference type="GO" id="GO:0006065">
    <property type="term" value="P:UDP-glucuronate biosynthetic process"/>
    <property type="evidence" value="ECO:0007669"/>
    <property type="project" value="UniProtKB-UniPathway"/>
</dbReference>
<proteinExistence type="inferred from homology"/>
<dbReference type="GO" id="GO:0016020">
    <property type="term" value="C:membrane"/>
    <property type="evidence" value="ECO:0007669"/>
    <property type="project" value="InterPro"/>
</dbReference>
<feature type="binding site" evidence="9">
    <location>
        <position position="324"/>
    </location>
    <ligand>
        <name>NAD(+)</name>
        <dbReference type="ChEBI" id="CHEBI:57540"/>
    </ligand>
</feature>
<evidence type="ECO:0000256" key="10">
    <source>
        <dbReference type="SAM" id="MobiDB-lite"/>
    </source>
</evidence>
<sequence>MALKCPDIQITVVDRSTERIAQWNSDKLPIYEPGLDEVVRQCRNRNLFFSTDIEKAIQEAELIFISVNTPTKTYGNGRGRAADLKYVEGCARMIAEMSQNSKIVVEKSTVPVRAAESIMHILKANHKPGVKYDILSNPEFLAEGTAVEDLLKPDRVLIGGEQTPEGQAAIEKLCWVYEHWIPKKNIITTNTWSSELSKLAANAFLAQRISSINSLSAVCEATGADVSEVARAVGLDSRIGPKFLQASVGFGGSCFQKDILNLVYICEGLNLPEVAAYWQQVIDMNDYQKTRFSQKIIECLFNTVTDKRISILGFAFKKNTGDTRETPAITVCRTLLDEGAQLNIYDPKVEPEQIIADLTHPKVTESPEHVKRAVQIFADPYDAVRGTHALVVCTEWDEFVSLNYERIYASMMKPAYIFDGRKILPHERLQQIGFHVQTIGKRLLQQQPHDPTTVRTFPSHLTNGHGAASDIASPVHPDTDRDSGNNAHHRRLAFDAAAGWWQCFLRMDCTGTSTKPPATTTTTGEVDRMSRPDRRSTPPPAPPPTPHRFQIGCRIVRTVRTSVQSDAILGGVTSTVESLLGQRPRSRTRSTPGGSTSGDDNITIPPEDRNITPFGWGLLIIPATTFGLGCWQVYRKQWKEGLISELERKIHMSPVPIPDDLADLNDMEYETVTVRGQFLHDRELHLGPRACIQHGDSHTIGGLFSQKEASIGFLVITPFKLEGRDDKILINRGWVPKRCLDPETRREGQVTGTVELQCVVRLPEKRPQFTPKQRGAIFMYRDVEKMAAIGGTEPYYLDATVSSTVPLGPVGGQTRVTLRNEHLSYIMTWFSLSGFTTWLWFRQIVRGKSF</sequence>
<dbReference type="NCBIfam" id="TIGR03026">
    <property type="entry name" value="NDP-sugDHase"/>
    <property type="match status" value="1"/>
</dbReference>
<dbReference type="Gene3D" id="1.20.5.100">
    <property type="entry name" value="Cytochrome c1, transmembrane anchor, C-terminal"/>
    <property type="match status" value="1"/>
</dbReference>
<dbReference type="GO" id="GO:0006024">
    <property type="term" value="P:glycosaminoglycan biosynthetic process"/>
    <property type="evidence" value="ECO:0007669"/>
    <property type="project" value="TreeGrafter"/>
</dbReference>
<keyword evidence="13" id="KW-1185">Reference proteome</keyword>
<reference evidence="13" key="1">
    <citation type="submission" date="2013-03" db="EMBL/GenBank/DDBJ databases">
        <title>The Genome Sequence of Anopheles minimus MINIMUS1.</title>
        <authorList>
            <consortium name="The Broad Institute Genomics Platform"/>
            <person name="Neafsey D.E."/>
            <person name="Walton C."/>
            <person name="Walker B."/>
            <person name="Young S.K."/>
            <person name="Zeng Q."/>
            <person name="Gargeya S."/>
            <person name="Fitzgerald M."/>
            <person name="Haas B."/>
            <person name="Abouelleil A."/>
            <person name="Allen A.W."/>
            <person name="Alvarado L."/>
            <person name="Arachchi H.M."/>
            <person name="Berlin A.M."/>
            <person name="Chapman S.B."/>
            <person name="Gainer-Dewar J."/>
            <person name="Goldberg J."/>
            <person name="Griggs A."/>
            <person name="Gujja S."/>
            <person name="Hansen M."/>
            <person name="Howarth C."/>
            <person name="Imamovic A."/>
            <person name="Ireland A."/>
            <person name="Larimer J."/>
            <person name="McCowan C."/>
            <person name="Murphy C."/>
            <person name="Pearson M."/>
            <person name="Poon T.W."/>
            <person name="Priest M."/>
            <person name="Roberts A."/>
            <person name="Saif S."/>
            <person name="Shea T."/>
            <person name="Sisk P."/>
            <person name="Sykes S."/>
            <person name="Wortman J."/>
            <person name="Nusbaum C."/>
            <person name="Birren B."/>
        </authorList>
    </citation>
    <scope>NUCLEOTIDE SEQUENCE [LARGE SCALE GENOMIC DNA]</scope>
    <source>
        <strain evidence="13">MINIMUS1</strain>
    </source>
</reference>
<feature type="binding site" evidence="9">
    <location>
        <position position="14"/>
    </location>
    <ligand>
        <name>NAD(+)</name>
        <dbReference type="ChEBI" id="CHEBI:57540"/>
    </ligand>
</feature>
<dbReference type="InterPro" id="IPR014026">
    <property type="entry name" value="UDP-Glc/GDP-Man_DH_dimer"/>
</dbReference>
<feature type="compositionally biased region" description="Pro residues" evidence="10">
    <location>
        <begin position="537"/>
        <end position="546"/>
    </location>
</feature>
<dbReference type="InterPro" id="IPR008927">
    <property type="entry name" value="6-PGluconate_DH-like_C_sf"/>
</dbReference>
<dbReference type="Pfam" id="PF02104">
    <property type="entry name" value="SURF1"/>
    <property type="match status" value="1"/>
</dbReference>
<comment type="pathway">
    <text evidence="1">Nucleotide-sugar biosynthesis; UDP-alpha-D-glucuronate biosynthesis; UDP-alpha-D-glucuronate from UDP-alpha-D-glucose: step 1/1.</text>
</comment>
<dbReference type="SUPFAM" id="SSF51735">
    <property type="entry name" value="NAD(P)-binding Rossmann-fold domains"/>
    <property type="match status" value="1"/>
</dbReference>
<dbReference type="Pfam" id="PF03720">
    <property type="entry name" value="UDPG_MGDP_dh_C"/>
    <property type="match status" value="1"/>
</dbReference>
<dbReference type="PIRSF" id="PIRSF000124">
    <property type="entry name" value="UDPglc_GDPman_dh"/>
    <property type="match status" value="1"/>
</dbReference>
<dbReference type="InterPro" id="IPR001732">
    <property type="entry name" value="UDP-Glc/GDP-Man_DH_N"/>
</dbReference>
<feature type="region of interest" description="Disordered" evidence="10">
    <location>
        <begin position="511"/>
        <end position="549"/>
    </location>
</feature>
<dbReference type="Proteomes" id="UP000075920">
    <property type="component" value="Unassembled WGS sequence"/>
</dbReference>
<feature type="binding site" evidence="9">
    <location>
        <begin position="254"/>
        <end position="257"/>
    </location>
    <ligand>
        <name>NAD(+)</name>
        <dbReference type="ChEBI" id="CHEBI:57540"/>
    </ligand>
</feature>
<name>A0A182WBV8_9DIPT</name>
<feature type="domain" description="UDP-glucose/GDP-mannose dehydrogenase C-terminal" evidence="11">
    <location>
        <begin position="310"/>
        <end position="426"/>
    </location>
</feature>
<evidence type="ECO:0000313" key="12">
    <source>
        <dbReference type="EnsemblMetazoa" id="AMIN007837-PA"/>
    </source>
</evidence>
<evidence type="ECO:0000256" key="2">
    <source>
        <dbReference type="ARBA" id="ARBA00006601"/>
    </source>
</evidence>
<dbReference type="CDD" id="cd06662">
    <property type="entry name" value="SURF1"/>
    <property type="match status" value="1"/>
</dbReference>
<keyword evidence="6 9" id="KW-0520">NAD</keyword>
<dbReference type="AlphaFoldDB" id="A0A182WBV8"/>
<dbReference type="VEuPathDB" id="VectorBase:AMIN007837"/>
<protein>
    <recommendedName>
        <fullName evidence="4">UDP-glucose 6-dehydrogenase</fullName>
        <ecNumber evidence="3">1.1.1.22</ecNumber>
    </recommendedName>
</protein>
<dbReference type="GO" id="GO:0003979">
    <property type="term" value="F:UDP-glucose 6-dehydrogenase activity"/>
    <property type="evidence" value="ECO:0007669"/>
    <property type="project" value="UniProtKB-EC"/>
</dbReference>
<dbReference type="PANTHER" id="PTHR11374:SF3">
    <property type="entry name" value="UDP-GLUCOSE 6-DEHYDROGENASE"/>
    <property type="match status" value="1"/>
</dbReference>
<dbReference type="InterPro" id="IPR014027">
    <property type="entry name" value="UDP-Glc/GDP-Man_DH_C"/>
</dbReference>
<feature type="binding site" evidence="9">
    <location>
        <position position="19"/>
    </location>
    <ligand>
        <name>NAD(+)</name>
        <dbReference type="ChEBI" id="CHEBI:57540"/>
    </ligand>
</feature>
<dbReference type="SUPFAM" id="SSF52413">
    <property type="entry name" value="UDP-glucose/GDP-mannose dehydrogenase C-terminal domain"/>
    <property type="match status" value="1"/>
</dbReference>
<evidence type="ECO:0000256" key="9">
    <source>
        <dbReference type="PIRSR" id="PIRSR500133-3"/>
    </source>
</evidence>
<dbReference type="InterPro" id="IPR036220">
    <property type="entry name" value="UDP-Glc/GDP-Man_DH_C_sf"/>
</dbReference>
<dbReference type="Pfam" id="PF00984">
    <property type="entry name" value="UDPG_MGDP_dh"/>
    <property type="match status" value="1"/>
</dbReference>
<feature type="compositionally biased region" description="Low complexity" evidence="10">
    <location>
        <begin position="511"/>
        <end position="524"/>
    </location>
</feature>
<dbReference type="FunFam" id="3.40.50.720:FF:000114">
    <property type="entry name" value="UDP-glucose 6-dehydrogenase"/>
    <property type="match status" value="1"/>
</dbReference>
<dbReference type="STRING" id="112268.A0A182WBV8"/>
<accession>A0A182WBV8</accession>
<dbReference type="FunFam" id="1.20.5.100:FF:000001">
    <property type="entry name" value="UDP-glucose 6-dehydrogenase"/>
    <property type="match status" value="1"/>
</dbReference>
<feature type="active site" description="Nucleophile" evidence="8">
    <location>
        <position position="254"/>
    </location>
</feature>
<keyword evidence="5" id="KW-0560">Oxidoreductase</keyword>
<evidence type="ECO:0000256" key="6">
    <source>
        <dbReference type="ARBA" id="ARBA00023027"/>
    </source>
</evidence>
<dbReference type="EnsemblMetazoa" id="AMIN007837-RA">
    <property type="protein sequence ID" value="AMIN007837-PA"/>
    <property type="gene ID" value="AMIN007837"/>
</dbReference>
<dbReference type="UniPathway" id="UPA00038">
    <property type="reaction ID" value="UER00491"/>
</dbReference>
<evidence type="ECO:0000259" key="11">
    <source>
        <dbReference type="SMART" id="SM00984"/>
    </source>
</evidence>
<dbReference type="Gene3D" id="3.40.50.720">
    <property type="entry name" value="NAD(P)-binding Rossmann-like Domain"/>
    <property type="match status" value="2"/>
</dbReference>
<dbReference type="InterPro" id="IPR028356">
    <property type="entry name" value="UDPglc_DH_euk"/>
</dbReference>
<dbReference type="FunFam" id="3.40.50.720:FF:000032">
    <property type="entry name" value="UDP-glucose 6-dehydrogenase"/>
    <property type="match status" value="1"/>
</dbReference>
<evidence type="ECO:0000256" key="8">
    <source>
        <dbReference type="PIRSR" id="PIRSR500133-1"/>
    </source>
</evidence>
<feature type="region of interest" description="Disordered" evidence="10">
    <location>
        <begin position="578"/>
        <end position="607"/>
    </location>
</feature>
<comment type="catalytic activity">
    <reaction evidence="7">
        <text>UDP-alpha-D-glucose + 2 NAD(+) + H2O = UDP-alpha-D-glucuronate + 2 NADH + 3 H(+)</text>
        <dbReference type="Rhea" id="RHEA:23596"/>
        <dbReference type="ChEBI" id="CHEBI:15377"/>
        <dbReference type="ChEBI" id="CHEBI:15378"/>
        <dbReference type="ChEBI" id="CHEBI:57540"/>
        <dbReference type="ChEBI" id="CHEBI:57945"/>
        <dbReference type="ChEBI" id="CHEBI:58052"/>
        <dbReference type="ChEBI" id="CHEBI:58885"/>
        <dbReference type="EC" id="1.1.1.22"/>
    </reaction>
</comment>
<evidence type="ECO:0000256" key="5">
    <source>
        <dbReference type="ARBA" id="ARBA00023002"/>
    </source>
</evidence>
<dbReference type="SUPFAM" id="SSF48179">
    <property type="entry name" value="6-phosphogluconate dehydrogenase C-terminal domain-like"/>
    <property type="match status" value="1"/>
</dbReference>
<dbReference type="PIRSF" id="PIRSF500133">
    <property type="entry name" value="UDPglc_DH_euk"/>
    <property type="match status" value="1"/>
</dbReference>
<dbReference type="PROSITE" id="PS50895">
    <property type="entry name" value="SURF1"/>
    <property type="match status" value="1"/>
</dbReference>
<evidence type="ECO:0000256" key="1">
    <source>
        <dbReference type="ARBA" id="ARBA00004701"/>
    </source>
</evidence>
<feature type="region of interest" description="Disordered" evidence="10">
    <location>
        <begin position="464"/>
        <end position="486"/>
    </location>
</feature>
<feature type="binding site" evidence="9">
    <location>
        <begin position="67"/>
        <end position="71"/>
    </location>
    <ligand>
        <name>NAD(+)</name>
        <dbReference type="ChEBI" id="CHEBI:57540"/>
    </ligand>
</feature>
<dbReference type="EC" id="1.1.1.22" evidence="3"/>
<evidence type="ECO:0000256" key="3">
    <source>
        <dbReference type="ARBA" id="ARBA00012954"/>
    </source>
</evidence>
<organism evidence="12 13">
    <name type="scientific">Anopheles minimus</name>
    <dbReference type="NCBI Taxonomy" id="112268"/>
    <lineage>
        <taxon>Eukaryota</taxon>
        <taxon>Metazoa</taxon>
        <taxon>Ecdysozoa</taxon>
        <taxon>Arthropoda</taxon>
        <taxon>Hexapoda</taxon>
        <taxon>Insecta</taxon>
        <taxon>Pterygota</taxon>
        <taxon>Neoptera</taxon>
        <taxon>Endopterygota</taxon>
        <taxon>Diptera</taxon>
        <taxon>Nematocera</taxon>
        <taxon>Culicoidea</taxon>
        <taxon>Culicidae</taxon>
        <taxon>Anophelinae</taxon>
        <taxon>Anopheles</taxon>
    </lineage>
</organism>
<feature type="binding site" evidence="9">
    <location>
        <begin position="108"/>
        <end position="109"/>
    </location>
    <ligand>
        <name>NAD(+)</name>
        <dbReference type="ChEBI" id="CHEBI:57540"/>
    </ligand>
</feature>
<dbReference type="Pfam" id="PF03721">
    <property type="entry name" value="UDPG_MGDP_dh_N"/>
    <property type="match status" value="1"/>
</dbReference>
<dbReference type="GO" id="GO:0051287">
    <property type="term" value="F:NAD binding"/>
    <property type="evidence" value="ECO:0007669"/>
    <property type="project" value="InterPro"/>
</dbReference>
<evidence type="ECO:0000256" key="4">
    <source>
        <dbReference type="ARBA" id="ARBA00015132"/>
    </source>
</evidence>